<gene>
    <name evidence="5" type="ordered locus">Phep_3764</name>
</gene>
<name>C6XUU7_PEDHD</name>
<organism evidence="5 6">
    <name type="scientific">Pedobacter heparinus (strain ATCC 13125 / DSM 2366 / CIP 104194 / JCM 7457 / NBRC 12017 / NCIMB 9290 / NRRL B-14731 / HIM 762-3)</name>
    <dbReference type="NCBI Taxonomy" id="485917"/>
    <lineage>
        <taxon>Bacteria</taxon>
        <taxon>Pseudomonadati</taxon>
        <taxon>Bacteroidota</taxon>
        <taxon>Sphingobacteriia</taxon>
        <taxon>Sphingobacteriales</taxon>
        <taxon>Sphingobacteriaceae</taxon>
        <taxon>Pedobacter</taxon>
    </lineage>
</organism>
<dbReference type="GO" id="GO:0016616">
    <property type="term" value="F:oxidoreductase activity, acting on the CH-OH group of donors, NAD or NADP as acceptor"/>
    <property type="evidence" value="ECO:0007669"/>
    <property type="project" value="TreeGrafter"/>
</dbReference>
<keyword evidence="1" id="KW-0560">Oxidoreductase</keyword>
<dbReference type="RefSeq" id="WP_015809564.1">
    <property type="nucleotide sequence ID" value="NC_013061.1"/>
</dbReference>
<dbReference type="HOGENOM" id="CLU_027324_0_1_10"/>
<dbReference type="Gene3D" id="3.40.50.720">
    <property type="entry name" value="NAD(P)-binding Rossmann-like Domain"/>
    <property type="match status" value="1"/>
</dbReference>
<evidence type="ECO:0000256" key="1">
    <source>
        <dbReference type="ARBA" id="ARBA00023002"/>
    </source>
</evidence>
<dbReference type="InterPro" id="IPR036291">
    <property type="entry name" value="NAD(P)-bd_dom_sf"/>
</dbReference>
<dbReference type="InterPro" id="IPR008927">
    <property type="entry name" value="6-PGluconate_DH-like_C_sf"/>
</dbReference>
<evidence type="ECO:0000313" key="5">
    <source>
        <dbReference type="EMBL" id="ACU05955.1"/>
    </source>
</evidence>
<dbReference type="OrthoDB" id="9768714at2"/>
<dbReference type="InterPro" id="IPR013131">
    <property type="entry name" value="Mannitol_DH_N"/>
</dbReference>
<proteinExistence type="predicted"/>
<feature type="domain" description="Mannitol dehydrogenase C-terminal" evidence="4">
    <location>
        <begin position="289"/>
        <end position="470"/>
    </location>
</feature>
<evidence type="ECO:0000313" key="6">
    <source>
        <dbReference type="Proteomes" id="UP000000852"/>
    </source>
</evidence>
<dbReference type="Proteomes" id="UP000000852">
    <property type="component" value="Chromosome"/>
</dbReference>
<dbReference type="SUPFAM" id="SSF51735">
    <property type="entry name" value="NAD(P)-binding Rossmann-fold domains"/>
    <property type="match status" value="1"/>
</dbReference>
<dbReference type="Gene3D" id="1.10.1040.10">
    <property type="entry name" value="N-(1-d-carboxylethyl)-l-norvaline Dehydrogenase, domain 2"/>
    <property type="match status" value="1"/>
</dbReference>
<dbReference type="KEGG" id="phe:Phep_3764"/>
<dbReference type="PROSITE" id="PS00974">
    <property type="entry name" value="MANNITOL_DHGENASE"/>
    <property type="match status" value="1"/>
</dbReference>
<dbReference type="InterPro" id="IPR013328">
    <property type="entry name" value="6PGD_dom2"/>
</dbReference>
<dbReference type="PRINTS" id="PR00084">
    <property type="entry name" value="MTLDHDRGNASE"/>
</dbReference>
<dbReference type="Pfam" id="PF08125">
    <property type="entry name" value="Mannitol_dh_C"/>
    <property type="match status" value="1"/>
</dbReference>
<feature type="domain" description="Mannitol dehydrogenase N-terminal" evidence="3">
    <location>
        <begin position="28"/>
        <end position="273"/>
    </location>
</feature>
<dbReference type="GO" id="GO:0019594">
    <property type="term" value="P:mannitol metabolic process"/>
    <property type="evidence" value="ECO:0007669"/>
    <property type="project" value="InterPro"/>
</dbReference>
<dbReference type="EMBL" id="CP001681">
    <property type="protein sequence ID" value="ACU05955.1"/>
    <property type="molecule type" value="Genomic_DNA"/>
</dbReference>
<dbReference type="Pfam" id="PF01232">
    <property type="entry name" value="Mannitol_dh"/>
    <property type="match status" value="1"/>
</dbReference>
<protein>
    <submittedName>
        <fullName evidence="5">Mannitol dehydrogenase domain protein</fullName>
    </submittedName>
</protein>
<keyword evidence="6" id="KW-1185">Reference proteome</keyword>
<dbReference type="InterPro" id="IPR023027">
    <property type="entry name" value="Mannitol_DH_CS"/>
</dbReference>
<evidence type="ECO:0000259" key="4">
    <source>
        <dbReference type="Pfam" id="PF08125"/>
    </source>
</evidence>
<evidence type="ECO:0000259" key="3">
    <source>
        <dbReference type="Pfam" id="PF01232"/>
    </source>
</evidence>
<dbReference type="AlphaFoldDB" id="C6XUU7"/>
<dbReference type="PANTHER" id="PTHR43362:SF1">
    <property type="entry name" value="MANNITOL DEHYDROGENASE 2-RELATED"/>
    <property type="match status" value="1"/>
</dbReference>
<dbReference type="SUPFAM" id="SSF48179">
    <property type="entry name" value="6-phosphogluconate dehydrogenase C-terminal domain-like"/>
    <property type="match status" value="1"/>
</dbReference>
<reference evidence="5 6" key="1">
    <citation type="journal article" date="2009" name="Stand. Genomic Sci.">
        <title>Complete genome sequence of Pedobacter heparinus type strain (HIM 762-3).</title>
        <authorList>
            <person name="Han C."/>
            <person name="Spring S."/>
            <person name="Lapidus A."/>
            <person name="Del Rio T.G."/>
            <person name="Tice H."/>
            <person name="Copeland A."/>
            <person name="Cheng J.F."/>
            <person name="Lucas S."/>
            <person name="Chen F."/>
            <person name="Nolan M."/>
            <person name="Bruce D."/>
            <person name="Goodwin L."/>
            <person name="Pitluck S."/>
            <person name="Ivanova N."/>
            <person name="Mavromatis K."/>
            <person name="Mikhailova N."/>
            <person name="Pati A."/>
            <person name="Chen A."/>
            <person name="Palaniappan K."/>
            <person name="Land M."/>
            <person name="Hauser L."/>
            <person name="Chang Y.J."/>
            <person name="Jeffries C.C."/>
            <person name="Saunders E."/>
            <person name="Chertkov O."/>
            <person name="Brettin T."/>
            <person name="Goker M."/>
            <person name="Rohde M."/>
            <person name="Bristow J."/>
            <person name="Eisen J.A."/>
            <person name="Markowitz V."/>
            <person name="Hugenholtz P."/>
            <person name="Kyrpides N.C."/>
            <person name="Klenk H.P."/>
            <person name="Detter J.C."/>
        </authorList>
    </citation>
    <scope>NUCLEOTIDE SEQUENCE [LARGE SCALE GENOMIC DNA]</scope>
    <source>
        <strain evidence="6">ATCC 13125 / DSM 2366 / CIP 104194 / JCM 7457 / NBRC 12017 / NCIMB 9290 / NRRL B-14731 / HIM 762-3</strain>
    </source>
</reference>
<accession>C6XUU7</accession>
<dbReference type="InterPro" id="IPR050988">
    <property type="entry name" value="Mannitol_DH/Oxidoreductase"/>
</dbReference>
<dbReference type="eggNOG" id="COG0246">
    <property type="taxonomic scope" value="Bacteria"/>
</dbReference>
<keyword evidence="2" id="KW-0520">NAD</keyword>
<dbReference type="PANTHER" id="PTHR43362">
    <property type="entry name" value="MANNITOL DEHYDROGENASE DSF1-RELATED"/>
    <property type="match status" value="1"/>
</dbReference>
<sequence length="495" mass="55872">MQLLNNNLSDRVAKEIKVPAALKSSRSQILHIGVGGFHRSHQVYAIQQLIDSNPEKFSKWAITGVCMMPEDLQLVENLRKQNQRYCLKMSTPSGTEDIRVMNAIASILHSASDAVKIVNRIASAETKVISFTITEGGYNIDFDKSRFLIENPAVQADLINPDQPGTVFGFLAKGLALRKLRNNGPITLMSCDNIQENGHILKLALLSFISVYDESLLPWIADNVRFPNSMVDRITPVATEKDKADFERQYGLRDNCLVVSEDYFQWVLEDNKYGDFPPLEQVGVEIVAEVKPYEAMKLSILNGGHTLVGLLGDALGYNRIHNAVVDEAISRIYDMYVQQEVIPTLAVIDGVSFYNYYEKVKLRFSNAMINDSTDRIISGSSDKVPKFVLPVLQEQLKNSSPKKDITLLIIIAWWVYLEKEFNKNQMADVKDQKVTEWLPMFETAKGNGDWFISYKPVFGALAEHVELVNLYKAYMKVVQEGELGSLIDKILEKYS</sequence>
<dbReference type="InterPro" id="IPR013118">
    <property type="entry name" value="Mannitol_DH_C"/>
</dbReference>
<evidence type="ECO:0000256" key="2">
    <source>
        <dbReference type="ARBA" id="ARBA00023027"/>
    </source>
</evidence>
<dbReference type="InterPro" id="IPR000669">
    <property type="entry name" value="Mannitol_DH"/>
</dbReference>
<dbReference type="STRING" id="485917.Phep_3764"/>